<dbReference type="EMBL" id="JAPRAT010000021">
    <property type="protein sequence ID" value="MCZ0703717.1"/>
    <property type="molecule type" value="Genomic_DNA"/>
</dbReference>
<sequence length="442" mass="48386">MFKKTFFFMIILSVLILGLAACGNGENGTTGDPSDNDPGNESGATDEKVIEFMHLWPEGSSAQHNAIVQKIVDEFEADNPGITVEMDIFGNEQYRERLSVIGAASELPDVGMTWGGGFIESYARGNMFTDLSDLVTDSFIPGTAEAYAVDGGVYGLPLELNITPVYYNTAIFEENGVEVPETWEEFKQVVEVLVDNGVTPITLGNRDAWTGSMWYMYLADRIGGQTALNDAISRESSFEDPALIRAAAELNELVEMGAFINGFNGLGNDEAKGYFINEQAAMYLMATWDLPEWTTSPNNPEEFKEKIDYFKFPVVEGGEGGIDSYVGGPGVGLFVAEDSDVKDEAIEFVSYFIERWGEMSVEEAGVIPATAVNTDGMDLPQMYIDVLNDLNEATNLTLYADVQMSPSAADTHLNMIQAIMSGEVTPEEFAERHEQALQASEE</sequence>
<dbReference type="SUPFAM" id="SSF53850">
    <property type="entry name" value="Periplasmic binding protein-like II"/>
    <property type="match status" value="1"/>
</dbReference>
<dbReference type="Pfam" id="PF01547">
    <property type="entry name" value="SBP_bac_1"/>
    <property type="match status" value="1"/>
</dbReference>
<feature type="signal peptide" evidence="1">
    <location>
        <begin position="1"/>
        <end position="20"/>
    </location>
</feature>
<gene>
    <name evidence="2" type="ORF">OWO01_10840</name>
</gene>
<dbReference type="RefSeq" id="WP_268780482.1">
    <property type="nucleotide sequence ID" value="NZ_JAPRAT010000021.1"/>
</dbReference>
<organism evidence="2 3">
    <name type="scientific">Natronobacillus azotifigens</name>
    <dbReference type="NCBI Taxonomy" id="472978"/>
    <lineage>
        <taxon>Bacteria</taxon>
        <taxon>Bacillati</taxon>
        <taxon>Bacillota</taxon>
        <taxon>Bacilli</taxon>
        <taxon>Bacillales</taxon>
        <taxon>Bacillaceae</taxon>
        <taxon>Natronobacillus</taxon>
    </lineage>
</organism>
<dbReference type="PANTHER" id="PTHR43649:SF14">
    <property type="entry name" value="BLR3389 PROTEIN"/>
    <property type="match status" value="1"/>
</dbReference>
<name>A0A9J6RE24_9BACI</name>
<protein>
    <submittedName>
        <fullName evidence="2">Extracellular solute-binding protein</fullName>
    </submittedName>
</protein>
<dbReference type="PANTHER" id="PTHR43649">
    <property type="entry name" value="ARABINOSE-BINDING PROTEIN-RELATED"/>
    <property type="match status" value="1"/>
</dbReference>
<comment type="caution">
    <text evidence="2">The sequence shown here is derived from an EMBL/GenBank/DDBJ whole genome shotgun (WGS) entry which is preliminary data.</text>
</comment>
<dbReference type="InterPro" id="IPR006059">
    <property type="entry name" value="SBP"/>
</dbReference>
<dbReference type="Gene3D" id="3.40.190.10">
    <property type="entry name" value="Periplasmic binding protein-like II"/>
    <property type="match status" value="2"/>
</dbReference>
<accession>A0A9J6RE24</accession>
<evidence type="ECO:0000313" key="3">
    <source>
        <dbReference type="Proteomes" id="UP001084197"/>
    </source>
</evidence>
<evidence type="ECO:0000256" key="1">
    <source>
        <dbReference type="SAM" id="SignalP"/>
    </source>
</evidence>
<dbReference type="AlphaFoldDB" id="A0A9J6RE24"/>
<keyword evidence="1" id="KW-0732">Signal</keyword>
<reference evidence="2" key="1">
    <citation type="submission" date="2022-11" db="EMBL/GenBank/DDBJ databases">
        <title>WGS of Natronobacillus azotifigens 24KS-1, an anaerobic diazotrophic haloalkaliphile from soda-rich habitats.</title>
        <authorList>
            <person name="Sorokin D.Y."/>
            <person name="Merkel A.Y."/>
        </authorList>
    </citation>
    <scope>NUCLEOTIDE SEQUENCE</scope>
    <source>
        <strain evidence="2">24KS-1</strain>
    </source>
</reference>
<dbReference type="PROSITE" id="PS51257">
    <property type="entry name" value="PROKAR_LIPOPROTEIN"/>
    <property type="match status" value="1"/>
</dbReference>
<proteinExistence type="predicted"/>
<dbReference type="InterPro" id="IPR050490">
    <property type="entry name" value="Bact_solute-bd_prot1"/>
</dbReference>
<evidence type="ECO:0000313" key="2">
    <source>
        <dbReference type="EMBL" id="MCZ0703717.1"/>
    </source>
</evidence>
<feature type="chain" id="PRO_5039892712" evidence="1">
    <location>
        <begin position="21"/>
        <end position="442"/>
    </location>
</feature>
<dbReference type="Proteomes" id="UP001084197">
    <property type="component" value="Unassembled WGS sequence"/>
</dbReference>
<keyword evidence="3" id="KW-1185">Reference proteome</keyword>